<feature type="domain" description="Dynamin N-terminal" evidence="1">
    <location>
        <begin position="60"/>
        <end position="214"/>
    </location>
</feature>
<name>A0A6G5QFZ2_9BACT</name>
<dbReference type="RefSeq" id="WP_171993668.1">
    <property type="nucleotide sequence ID" value="NZ_CP012542.1"/>
</dbReference>
<dbReference type="PANTHER" id="PTHR43681:SF1">
    <property type="entry name" value="SARCALUMENIN"/>
    <property type="match status" value="1"/>
</dbReference>
<evidence type="ECO:0000313" key="2">
    <source>
        <dbReference type="EMBL" id="QCD44590.1"/>
    </source>
</evidence>
<keyword evidence="3" id="KW-1185">Reference proteome</keyword>
<dbReference type="InterPro" id="IPR027417">
    <property type="entry name" value="P-loop_NTPase"/>
</dbReference>
<evidence type="ECO:0000313" key="3">
    <source>
        <dbReference type="Proteomes" id="UP000503264"/>
    </source>
</evidence>
<dbReference type="InterPro" id="IPR045063">
    <property type="entry name" value="Dynamin_N"/>
</dbReference>
<evidence type="ECO:0000259" key="1">
    <source>
        <dbReference type="Pfam" id="PF00350"/>
    </source>
</evidence>
<reference evidence="2 3" key="1">
    <citation type="submission" date="2016-07" db="EMBL/GenBank/DDBJ databases">
        <title>Comparative genomics of the Campylobacter concisus group.</title>
        <authorList>
            <person name="Miller W.G."/>
            <person name="Yee E."/>
            <person name="Chapman M.H."/>
            <person name="Huynh S."/>
            <person name="Bono J.L."/>
            <person name="On S.L.W."/>
            <person name="StLeger J."/>
            <person name="Foster G."/>
            <person name="Parker C.T."/>
        </authorList>
    </citation>
    <scope>NUCLEOTIDE SEQUENCE [LARGE SCALE GENOMIC DNA]</scope>
    <source>
        <strain evidence="2 3">CCUG 21559</strain>
    </source>
</reference>
<dbReference type="PANTHER" id="PTHR43681">
    <property type="entry name" value="TRANSMEMBRANE GTPASE FZO"/>
    <property type="match status" value="1"/>
</dbReference>
<protein>
    <submittedName>
        <fullName evidence="2">GTP-binding protein (Dynamin domain)</fullName>
    </submittedName>
</protein>
<sequence>MLNKFINAYKAKYFKIFSDDFYGRFKKFENELLEPSNKPSVELINSLKKLDLFICEPVQVAIIGQFSSGKSTFLNALLSRDILPTGVTPVTAKLTHIKYAPNYSLRVDYQNGRELSLDISEIGKFVDQRIFTDDIKEICIYAPLPILKRINFIDTPGLNSLSNADTQVTKGVIDDVCAVIWLSLIDNAARASELSDITEFLKDKQKSAICVLNQKDKLNEQELQNVLSHAKTTFGDQFLDIIAISAKQACKAMQDNDANLLQNSNFNAILECIEKFADEKIKENFVIQKCQKIKDELVLEYEYFFSIYEMANQIILNFQNKLDERVETFKANFNPKIELAFNQIKQTAKLIADEILLSFKPIKMSRYTHQKSLIKGENFKRTEYEMIGFDTDEIFSKLIYNDIKLAKIFRAYRLDLKNLEDELKAGLDEIYTTLESDFMIYKAQFEGVRKECEIHSDVEFAAIRTYAKEVYEMFLRDFENVKFSKIQKLSLFFEKLNLKVAANYENAIKIAVYFLKDKIDIARASYEKDPLGFSLFIPSQKEVFERVLTSLNLYEFENEMLSNTSFLNKISNELKNEFRQLATQKIEILSKLKQAQKEKSRALLDIKILGAK</sequence>
<accession>A0A6G5QFZ2</accession>
<dbReference type="AlphaFoldDB" id="A0A6G5QFZ2"/>
<organism evidence="2 3">
    <name type="scientific">Campylobacter mucosalis CCUG 21559</name>
    <dbReference type="NCBI Taxonomy" id="1032067"/>
    <lineage>
        <taxon>Bacteria</taxon>
        <taxon>Pseudomonadati</taxon>
        <taxon>Campylobacterota</taxon>
        <taxon>Epsilonproteobacteria</taxon>
        <taxon>Campylobacterales</taxon>
        <taxon>Campylobacteraceae</taxon>
        <taxon>Campylobacter</taxon>
    </lineage>
</organism>
<dbReference type="CDD" id="cd09912">
    <property type="entry name" value="DLP_2"/>
    <property type="match status" value="1"/>
</dbReference>
<proteinExistence type="predicted"/>
<dbReference type="Proteomes" id="UP000503264">
    <property type="component" value="Chromosome"/>
</dbReference>
<gene>
    <name evidence="2" type="ORF">CMUC_0793</name>
</gene>
<dbReference type="Pfam" id="PF00350">
    <property type="entry name" value="Dynamin_N"/>
    <property type="match status" value="1"/>
</dbReference>
<dbReference type="SUPFAM" id="SSF52540">
    <property type="entry name" value="P-loop containing nucleoside triphosphate hydrolases"/>
    <property type="match status" value="1"/>
</dbReference>
<dbReference type="Gene3D" id="3.40.50.300">
    <property type="entry name" value="P-loop containing nucleotide triphosphate hydrolases"/>
    <property type="match status" value="1"/>
</dbReference>
<dbReference type="EMBL" id="CP012542">
    <property type="protein sequence ID" value="QCD44590.1"/>
    <property type="molecule type" value="Genomic_DNA"/>
</dbReference>
<dbReference type="InterPro" id="IPR051943">
    <property type="entry name" value="TRAFAC_Dynamin-like_GTPase"/>
</dbReference>